<reference evidence="2" key="1">
    <citation type="submission" date="2017-06" db="EMBL/GenBank/DDBJ databases">
        <authorList>
            <person name="Rastogi G."/>
            <person name="Vaishampayan P."/>
            <person name="Seuylemezian A."/>
        </authorList>
    </citation>
    <scope>NUCLEOTIDE SEQUENCE [LARGE SCALE GENOMIC DNA]</scope>
    <source>
        <strain evidence="2">PI11</strain>
    </source>
</reference>
<sequence>MELLEHDYPGDETWHNYVDLYREDYNDAKASVLAQRLDGHDDIAVVIYGKRGLEEGLWYVEQQVPALDGLRPDACLTDPILLKRLKTALMRMP</sequence>
<comment type="caution">
    <text evidence="1">The sequence shown here is derived from an EMBL/GenBank/DDBJ whole genome shotgun (WGS) entry which is preliminary data.</text>
</comment>
<evidence type="ECO:0000313" key="1">
    <source>
        <dbReference type="EMBL" id="PIA69116.1"/>
    </source>
</evidence>
<name>A0A2G5FM75_9PSED</name>
<accession>A0A2G5FM75</accession>
<gene>
    <name evidence="1" type="ORF">CDO35_12430</name>
</gene>
<dbReference type="AlphaFoldDB" id="A0A2G5FM75"/>
<dbReference type="Proteomes" id="UP000229504">
    <property type="component" value="Unassembled WGS sequence"/>
</dbReference>
<organism evidence="1 2">
    <name type="scientific">Pseudomonas sediminis</name>
    <dbReference type="NCBI Taxonomy" id="1691904"/>
    <lineage>
        <taxon>Bacteria</taxon>
        <taxon>Pseudomonadati</taxon>
        <taxon>Pseudomonadota</taxon>
        <taxon>Gammaproteobacteria</taxon>
        <taxon>Pseudomonadales</taxon>
        <taxon>Pseudomonadaceae</taxon>
        <taxon>Pseudomonas</taxon>
    </lineage>
</organism>
<proteinExistence type="predicted"/>
<dbReference type="EMBL" id="NIQU01000004">
    <property type="protein sequence ID" value="PIA69116.1"/>
    <property type="molecule type" value="Genomic_DNA"/>
</dbReference>
<evidence type="ECO:0000313" key="2">
    <source>
        <dbReference type="Proteomes" id="UP000229504"/>
    </source>
</evidence>
<dbReference type="RefSeq" id="WP_099525044.1">
    <property type="nucleotide sequence ID" value="NZ_NIQU01000004.1"/>
</dbReference>
<protein>
    <submittedName>
        <fullName evidence="1">Uncharacterized protein</fullName>
    </submittedName>
</protein>